<organism evidence="1 2">
    <name type="scientific">Araneus ventricosus</name>
    <name type="common">Orbweaver spider</name>
    <name type="synonym">Epeira ventricosa</name>
    <dbReference type="NCBI Taxonomy" id="182803"/>
    <lineage>
        <taxon>Eukaryota</taxon>
        <taxon>Metazoa</taxon>
        <taxon>Ecdysozoa</taxon>
        <taxon>Arthropoda</taxon>
        <taxon>Chelicerata</taxon>
        <taxon>Arachnida</taxon>
        <taxon>Araneae</taxon>
        <taxon>Araneomorphae</taxon>
        <taxon>Entelegynae</taxon>
        <taxon>Araneoidea</taxon>
        <taxon>Araneidae</taxon>
        <taxon>Araneus</taxon>
    </lineage>
</organism>
<dbReference type="EMBL" id="BGPR01077828">
    <property type="protein sequence ID" value="GBL67558.1"/>
    <property type="molecule type" value="Genomic_DNA"/>
</dbReference>
<name>A0A4Y1ZUG5_ARAVE</name>
<accession>A0A4Y1ZUG5</accession>
<proteinExistence type="predicted"/>
<gene>
    <name evidence="1" type="ORF">AVEN_201270_1</name>
</gene>
<keyword evidence="2" id="KW-1185">Reference proteome</keyword>
<evidence type="ECO:0000313" key="1">
    <source>
        <dbReference type="EMBL" id="GBL67558.1"/>
    </source>
</evidence>
<dbReference type="AlphaFoldDB" id="A0A4Y1ZUG5"/>
<sequence length="51" mass="5784">MSRKSTWSDGYPHLLDIQPSTPQRSTSDRFFILTTGLGVKRSLMLSLTLSR</sequence>
<evidence type="ECO:0000313" key="2">
    <source>
        <dbReference type="Proteomes" id="UP000499080"/>
    </source>
</evidence>
<dbReference type="Proteomes" id="UP000499080">
    <property type="component" value="Unassembled WGS sequence"/>
</dbReference>
<feature type="non-terminal residue" evidence="1">
    <location>
        <position position="51"/>
    </location>
</feature>
<protein>
    <submittedName>
        <fullName evidence="1">Uncharacterized protein</fullName>
    </submittedName>
</protein>
<comment type="caution">
    <text evidence="1">The sequence shown here is derived from an EMBL/GenBank/DDBJ whole genome shotgun (WGS) entry which is preliminary data.</text>
</comment>
<reference evidence="1 2" key="1">
    <citation type="journal article" date="2019" name="Sci. Rep.">
        <title>Orb-weaving spider Araneus ventricosus genome elucidates the spidroin gene catalogue.</title>
        <authorList>
            <person name="Kono N."/>
            <person name="Nakamura H."/>
            <person name="Ohtoshi R."/>
            <person name="Moran D.A.P."/>
            <person name="Shinohara A."/>
            <person name="Yoshida Y."/>
            <person name="Fujiwara M."/>
            <person name="Mori M."/>
            <person name="Tomita M."/>
            <person name="Arakawa K."/>
        </authorList>
    </citation>
    <scope>NUCLEOTIDE SEQUENCE [LARGE SCALE GENOMIC DNA]</scope>
</reference>